<organism evidence="2 3">
    <name type="scientific">Silvimonas terrae</name>
    <dbReference type="NCBI Taxonomy" id="300266"/>
    <lineage>
        <taxon>Bacteria</taxon>
        <taxon>Pseudomonadati</taxon>
        <taxon>Pseudomonadota</taxon>
        <taxon>Betaproteobacteria</taxon>
        <taxon>Neisseriales</taxon>
        <taxon>Chitinibacteraceae</taxon>
        <taxon>Silvimonas</taxon>
    </lineage>
</organism>
<keyword evidence="3" id="KW-1185">Reference proteome</keyword>
<dbReference type="PANTHER" id="PTHR43162:SF1">
    <property type="entry name" value="PRESTALK A DIFFERENTIATION PROTEIN A"/>
    <property type="match status" value="1"/>
</dbReference>
<protein>
    <submittedName>
        <fullName evidence="2">Uncharacterized protein YbjT (DUF2867 family)</fullName>
    </submittedName>
</protein>
<dbReference type="InterPro" id="IPR016040">
    <property type="entry name" value="NAD(P)-bd_dom"/>
</dbReference>
<evidence type="ECO:0000313" key="2">
    <source>
        <dbReference type="EMBL" id="MBB5189391.1"/>
    </source>
</evidence>
<dbReference type="InterPro" id="IPR051604">
    <property type="entry name" value="Ergot_Alk_Oxidoreductase"/>
</dbReference>
<dbReference type="Pfam" id="PF13460">
    <property type="entry name" value="NAD_binding_10"/>
    <property type="match status" value="1"/>
</dbReference>
<proteinExistence type="predicted"/>
<dbReference type="Gene3D" id="3.90.25.10">
    <property type="entry name" value="UDP-galactose 4-epimerase, domain 1"/>
    <property type="match status" value="1"/>
</dbReference>
<dbReference type="Gene3D" id="3.40.50.720">
    <property type="entry name" value="NAD(P)-binding Rossmann-like Domain"/>
    <property type="match status" value="1"/>
</dbReference>
<evidence type="ECO:0000313" key="3">
    <source>
        <dbReference type="Proteomes" id="UP000543030"/>
    </source>
</evidence>
<dbReference type="SUPFAM" id="SSF51735">
    <property type="entry name" value="NAD(P)-binding Rossmann-fold domains"/>
    <property type="match status" value="1"/>
</dbReference>
<dbReference type="RefSeq" id="WP_184096462.1">
    <property type="nucleotide sequence ID" value="NZ_JACHHN010000001.1"/>
</dbReference>
<gene>
    <name evidence="2" type="ORF">HNQ50_000101</name>
</gene>
<sequence>MFVIFGATGKAGHMTATTLRHAGLPVRAVVRNLEQAVSLKQSGCEVVQADLTNAAAVAHAIAGAYAVQILCPVVPADDPHASDTMRQMIQTAADALRRTPPAVVLGLSDFGAELPQGTGITMLFHELEHQLKTIPTRLTLLRSAEHLQNWARVLPIALATNTLPSLHAPLDHPFATVSAHDVGLAAAQLLQQEPANDQPHIVSIEGPRRVSVEDIAQTLSELAGRPIKPYAVPRANWPAMLARGGHSADYIRLMSDLYDTHNAGGIDVETGAGEHWHGQTTLRMVLGALLARATVPAP</sequence>
<dbReference type="InterPro" id="IPR036291">
    <property type="entry name" value="NAD(P)-bd_dom_sf"/>
</dbReference>
<evidence type="ECO:0000259" key="1">
    <source>
        <dbReference type="Pfam" id="PF13460"/>
    </source>
</evidence>
<reference evidence="2 3" key="1">
    <citation type="submission" date="2020-08" db="EMBL/GenBank/DDBJ databases">
        <title>Genomic Encyclopedia of Type Strains, Phase IV (KMG-IV): sequencing the most valuable type-strain genomes for metagenomic binning, comparative biology and taxonomic classification.</title>
        <authorList>
            <person name="Goeker M."/>
        </authorList>
    </citation>
    <scope>NUCLEOTIDE SEQUENCE [LARGE SCALE GENOMIC DNA]</scope>
    <source>
        <strain evidence="2 3">DSM 18233</strain>
    </source>
</reference>
<accession>A0A840RAQ9</accession>
<feature type="domain" description="NAD(P)-binding" evidence="1">
    <location>
        <begin position="6"/>
        <end position="191"/>
    </location>
</feature>
<dbReference type="Proteomes" id="UP000543030">
    <property type="component" value="Unassembled WGS sequence"/>
</dbReference>
<dbReference type="AlphaFoldDB" id="A0A840RAQ9"/>
<name>A0A840RAQ9_9NEIS</name>
<dbReference type="EMBL" id="JACHHN010000001">
    <property type="protein sequence ID" value="MBB5189391.1"/>
    <property type="molecule type" value="Genomic_DNA"/>
</dbReference>
<dbReference type="PANTHER" id="PTHR43162">
    <property type="match status" value="1"/>
</dbReference>
<comment type="caution">
    <text evidence="2">The sequence shown here is derived from an EMBL/GenBank/DDBJ whole genome shotgun (WGS) entry which is preliminary data.</text>
</comment>